<dbReference type="Gene3D" id="3.40.50.720">
    <property type="entry name" value="NAD(P)-binding Rossmann-like Domain"/>
    <property type="match status" value="1"/>
</dbReference>
<evidence type="ECO:0000313" key="2">
    <source>
        <dbReference type="EMBL" id="KIA63192.1"/>
    </source>
</evidence>
<dbReference type="SUPFAM" id="SSF51735">
    <property type="entry name" value="NAD(P)-binding Rossmann-fold domains"/>
    <property type="match status" value="1"/>
</dbReference>
<evidence type="ECO:0000259" key="1">
    <source>
        <dbReference type="Pfam" id="PF13460"/>
    </source>
</evidence>
<dbReference type="EMBL" id="JNFP01000024">
    <property type="protein sequence ID" value="KIA63192.1"/>
    <property type="molecule type" value="Genomic_DNA"/>
</dbReference>
<dbReference type="PANTHER" id="PTHR43162:SF1">
    <property type="entry name" value="PRESTALK A DIFFERENTIATION PROTEIN A"/>
    <property type="match status" value="1"/>
</dbReference>
<dbReference type="InterPro" id="IPR016040">
    <property type="entry name" value="NAD(P)-bd_dom"/>
</dbReference>
<dbReference type="PANTHER" id="PTHR43162">
    <property type="match status" value="1"/>
</dbReference>
<evidence type="ECO:0000313" key="3">
    <source>
        <dbReference type="Proteomes" id="UP000031364"/>
    </source>
</evidence>
<dbReference type="Proteomes" id="UP000031364">
    <property type="component" value="Unassembled WGS sequence"/>
</dbReference>
<organism evidence="2 3">
    <name type="scientific">Nocardia vulneris</name>
    <dbReference type="NCBI Taxonomy" id="1141657"/>
    <lineage>
        <taxon>Bacteria</taxon>
        <taxon>Bacillati</taxon>
        <taxon>Actinomycetota</taxon>
        <taxon>Actinomycetes</taxon>
        <taxon>Mycobacteriales</taxon>
        <taxon>Nocardiaceae</taxon>
        <taxon>Nocardia</taxon>
    </lineage>
</organism>
<dbReference type="InterPro" id="IPR051604">
    <property type="entry name" value="Ergot_Alk_Oxidoreductase"/>
</dbReference>
<gene>
    <name evidence="2" type="ORF">FG87_20235</name>
</gene>
<reference evidence="2 3" key="1">
    <citation type="journal article" date="2014" name="Int. J. Syst. Evol. Microbiol.">
        <title>Nocardia vulneris sp. nov., isolated from wounds of human patients in North America.</title>
        <authorList>
            <person name="Lasker B.A."/>
            <person name="Bell M."/>
            <person name="Klenk H.P."/>
            <person name="Sproer C."/>
            <person name="Schumann C."/>
            <person name="Schumann P."/>
            <person name="Brown J.M."/>
        </authorList>
    </citation>
    <scope>NUCLEOTIDE SEQUENCE [LARGE SCALE GENOMIC DNA]</scope>
    <source>
        <strain evidence="2 3">W9851</strain>
    </source>
</reference>
<comment type="caution">
    <text evidence="2">The sequence shown here is derived from an EMBL/GenBank/DDBJ whole genome shotgun (WGS) entry which is preliminary data.</text>
</comment>
<keyword evidence="3" id="KW-1185">Reference proteome</keyword>
<name>A0ABR4ZCX1_9NOCA</name>
<dbReference type="Pfam" id="PF13460">
    <property type="entry name" value="NAD_binding_10"/>
    <property type="match status" value="1"/>
</dbReference>
<dbReference type="RefSeq" id="WP_043672920.1">
    <property type="nucleotide sequence ID" value="NZ_BDCI01000003.1"/>
</dbReference>
<proteinExistence type="predicted"/>
<sequence>MFLITGGRGAVGTHLLDLLRTDGHSVRVGSRRPEELALPADVPALACDLTDPSTFPAALSGVDAVFLYAEPAAITEFVAAATEAGVEHIVLLSSASVLGPDAANNPIGKAHLDTEIGLADAPMTVTVLRPGTFAGNARFWAGPIKAGQPVSLPYPNAYAEPIHERDIAACAHAVLTAPKHRGGQHSLTGPEALTFREQLDRVASVLGRPVPIAEITAEEWKEQMAPHMPGFVADGLLEHWRRHDGVPIPLTDTVTTLTSQPPRTFTTWLQEHAAEFQN</sequence>
<feature type="domain" description="NAD(P)-binding" evidence="1">
    <location>
        <begin position="6"/>
        <end position="177"/>
    </location>
</feature>
<accession>A0ABR4ZCX1</accession>
<protein>
    <submittedName>
        <fullName evidence="2">NmrA family transcriptional regulator</fullName>
    </submittedName>
</protein>
<dbReference type="InterPro" id="IPR036291">
    <property type="entry name" value="NAD(P)-bd_dom_sf"/>
</dbReference>